<protein>
    <submittedName>
        <fullName evidence="1">Uncharacterized protein</fullName>
    </submittedName>
</protein>
<gene>
    <name evidence="1" type="ORF">S06H3_24269</name>
</gene>
<proteinExistence type="predicted"/>
<organism evidence="1">
    <name type="scientific">marine sediment metagenome</name>
    <dbReference type="NCBI Taxonomy" id="412755"/>
    <lineage>
        <taxon>unclassified sequences</taxon>
        <taxon>metagenomes</taxon>
        <taxon>ecological metagenomes</taxon>
    </lineage>
</organism>
<name>X1MXC5_9ZZZZ</name>
<dbReference type="EMBL" id="BARV01013446">
    <property type="protein sequence ID" value="GAI22666.1"/>
    <property type="molecule type" value="Genomic_DNA"/>
</dbReference>
<reference evidence="1" key="1">
    <citation type="journal article" date="2014" name="Front. Microbiol.">
        <title>High frequency of phylogenetically diverse reductive dehalogenase-homologous genes in deep subseafloor sedimentary metagenomes.</title>
        <authorList>
            <person name="Kawai M."/>
            <person name="Futagami T."/>
            <person name="Toyoda A."/>
            <person name="Takaki Y."/>
            <person name="Nishi S."/>
            <person name="Hori S."/>
            <person name="Arai W."/>
            <person name="Tsubouchi T."/>
            <person name="Morono Y."/>
            <person name="Uchiyama I."/>
            <person name="Ito T."/>
            <person name="Fujiyama A."/>
            <person name="Inagaki F."/>
            <person name="Takami H."/>
        </authorList>
    </citation>
    <scope>NUCLEOTIDE SEQUENCE</scope>
    <source>
        <strain evidence="1">Expedition CK06-06</strain>
    </source>
</reference>
<dbReference type="AlphaFoldDB" id="X1MXC5"/>
<sequence length="41" mass="4896">MLISIFKKIEEHLGRGKVKEIIKSLILDRGYWGAHFLWKLK</sequence>
<evidence type="ECO:0000313" key="1">
    <source>
        <dbReference type="EMBL" id="GAI22666.1"/>
    </source>
</evidence>
<feature type="non-terminal residue" evidence="1">
    <location>
        <position position="41"/>
    </location>
</feature>
<comment type="caution">
    <text evidence="1">The sequence shown here is derived from an EMBL/GenBank/DDBJ whole genome shotgun (WGS) entry which is preliminary data.</text>
</comment>
<accession>X1MXC5</accession>